<evidence type="ECO:0000256" key="1">
    <source>
        <dbReference type="SAM" id="MobiDB-lite"/>
    </source>
</evidence>
<proteinExistence type="predicted"/>
<gene>
    <name evidence="2" type="ORF">BDY17DRAFT_47124</name>
</gene>
<accession>A0A6A6PG91</accession>
<dbReference type="Proteomes" id="UP000799767">
    <property type="component" value="Unassembled WGS sequence"/>
</dbReference>
<organism evidence="2 3">
    <name type="scientific">Neohortaea acidophila</name>
    <dbReference type="NCBI Taxonomy" id="245834"/>
    <lineage>
        <taxon>Eukaryota</taxon>
        <taxon>Fungi</taxon>
        <taxon>Dikarya</taxon>
        <taxon>Ascomycota</taxon>
        <taxon>Pezizomycotina</taxon>
        <taxon>Dothideomycetes</taxon>
        <taxon>Dothideomycetidae</taxon>
        <taxon>Mycosphaerellales</taxon>
        <taxon>Teratosphaeriaceae</taxon>
        <taxon>Neohortaea</taxon>
    </lineage>
</organism>
<dbReference type="RefSeq" id="XP_033585578.1">
    <property type="nucleotide sequence ID" value="XM_033738422.1"/>
</dbReference>
<reference evidence="2" key="1">
    <citation type="journal article" date="2020" name="Stud. Mycol.">
        <title>101 Dothideomycetes genomes: a test case for predicting lifestyles and emergence of pathogens.</title>
        <authorList>
            <person name="Haridas S."/>
            <person name="Albert R."/>
            <person name="Binder M."/>
            <person name="Bloem J."/>
            <person name="Labutti K."/>
            <person name="Salamov A."/>
            <person name="Andreopoulos B."/>
            <person name="Baker S."/>
            <person name="Barry K."/>
            <person name="Bills G."/>
            <person name="Bluhm B."/>
            <person name="Cannon C."/>
            <person name="Castanera R."/>
            <person name="Culley D."/>
            <person name="Daum C."/>
            <person name="Ezra D."/>
            <person name="Gonzalez J."/>
            <person name="Henrissat B."/>
            <person name="Kuo A."/>
            <person name="Liang C."/>
            <person name="Lipzen A."/>
            <person name="Lutzoni F."/>
            <person name="Magnuson J."/>
            <person name="Mondo S."/>
            <person name="Nolan M."/>
            <person name="Ohm R."/>
            <person name="Pangilinan J."/>
            <person name="Park H.-J."/>
            <person name="Ramirez L."/>
            <person name="Alfaro M."/>
            <person name="Sun H."/>
            <person name="Tritt A."/>
            <person name="Yoshinaga Y."/>
            <person name="Zwiers L.-H."/>
            <person name="Turgeon B."/>
            <person name="Goodwin S."/>
            <person name="Spatafora J."/>
            <person name="Crous P."/>
            <person name="Grigoriev I."/>
        </authorList>
    </citation>
    <scope>NUCLEOTIDE SEQUENCE</scope>
    <source>
        <strain evidence="2">CBS 113389</strain>
    </source>
</reference>
<dbReference type="GeneID" id="54479424"/>
<keyword evidence="3" id="KW-1185">Reference proteome</keyword>
<evidence type="ECO:0000313" key="2">
    <source>
        <dbReference type="EMBL" id="KAF2479008.1"/>
    </source>
</evidence>
<dbReference type="OrthoDB" id="2342176at2759"/>
<dbReference type="EMBL" id="MU001642">
    <property type="protein sequence ID" value="KAF2479008.1"/>
    <property type="molecule type" value="Genomic_DNA"/>
</dbReference>
<dbReference type="AlphaFoldDB" id="A0A6A6PG91"/>
<sequence>MLIRKNNPSAPWLVYMLIPRMAQAGMAYARLGKRSTTTITVGCESTLTLDSMPPYYITAAACTATSASCPCAPNYVCDEIAPCLWGCESRRGHHMPTTTITSTHMVTAVTPTSSSMVTAVSPTSSSLANPYPGQPPYAGSNVNSYLPCVPGSFICIDSTTWDTCDYNTLGQWVYEYPRSVAAGMMCLPALSSSDSGSSTGQQGNTPAGYYRDDQIVGAGS</sequence>
<protein>
    <submittedName>
        <fullName evidence="2">Uncharacterized protein</fullName>
    </submittedName>
</protein>
<feature type="region of interest" description="Disordered" evidence="1">
    <location>
        <begin position="193"/>
        <end position="220"/>
    </location>
</feature>
<evidence type="ECO:0000313" key="3">
    <source>
        <dbReference type="Proteomes" id="UP000799767"/>
    </source>
</evidence>
<name>A0A6A6PG91_9PEZI</name>